<name>A0A6S6TVX3_9GAMM</name>
<feature type="signal peptide" evidence="1">
    <location>
        <begin position="1"/>
        <end position="20"/>
    </location>
</feature>
<keyword evidence="1" id="KW-0732">Signal</keyword>
<sequence>MNIRTAFALLSICLSSPTWADWQPDTVNFGAGYTADSRHSLALETGWKISPDWQLRTRIEHGLYDRKHSINHVKFDESFKRTSLGLFADKTLEVVPGLFISSGIMHFNQASKWTAHPEAGAIYKLNGRYYAGVNLGQPKAETSYRSLVPYLGLGWRSVADKNRWSFQAEAGVLFNLDPELRIRSDNPTGLPLLNEDLQFEADQYVDRLKRDKQFLDDTAIRIGISVTYNF</sequence>
<evidence type="ECO:0000313" key="2">
    <source>
        <dbReference type="EMBL" id="CAA6824842.1"/>
    </source>
</evidence>
<accession>A0A6S6TVX3</accession>
<feature type="chain" id="PRO_5027729865" description="Outer membrane protein beta-barrel domain-containing protein" evidence="1">
    <location>
        <begin position="21"/>
        <end position="230"/>
    </location>
</feature>
<evidence type="ECO:0000256" key="1">
    <source>
        <dbReference type="SAM" id="SignalP"/>
    </source>
</evidence>
<dbReference type="AlphaFoldDB" id="A0A6S6TVX3"/>
<dbReference type="EMBL" id="CACVAT010000398">
    <property type="protein sequence ID" value="CAA6824842.1"/>
    <property type="molecule type" value="Genomic_DNA"/>
</dbReference>
<dbReference type="Gene3D" id="2.40.160.170">
    <property type="match status" value="1"/>
</dbReference>
<reference evidence="2" key="1">
    <citation type="submission" date="2020-01" db="EMBL/GenBank/DDBJ databases">
        <authorList>
            <person name="Meier V. D."/>
            <person name="Meier V D."/>
        </authorList>
    </citation>
    <scope>NUCLEOTIDE SEQUENCE</scope>
    <source>
        <strain evidence="2">HLG_WM_MAG_09</strain>
    </source>
</reference>
<organism evidence="2">
    <name type="scientific">uncultured Thiotrichaceae bacterium</name>
    <dbReference type="NCBI Taxonomy" id="298394"/>
    <lineage>
        <taxon>Bacteria</taxon>
        <taxon>Pseudomonadati</taxon>
        <taxon>Pseudomonadota</taxon>
        <taxon>Gammaproteobacteria</taxon>
        <taxon>Thiotrichales</taxon>
        <taxon>Thiotrichaceae</taxon>
        <taxon>environmental samples</taxon>
    </lineage>
</organism>
<protein>
    <recommendedName>
        <fullName evidence="3">Outer membrane protein beta-barrel domain-containing protein</fullName>
    </recommendedName>
</protein>
<evidence type="ECO:0008006" key="3">
    <source>
        <dbReference type="Google" id="ProtNLM"/>
    </source>
</evidence>
<proteinExistence type="predicted"/>
<gene>
    <name evidence="2" type="ORF">HELGO_WM43910</name>
</gene>